<comment type="caution">
    <text evidence="2">The sequence shown here is derived from an EMBL/GenBank/DDBJ whole genome shotgun (WGS) entry which is preliminary data.</text>
</comment>
<protein>
    <recommendedName>
        <fullName evidence="1">Npun R1517 domain-containing protein</fullName>
    </recommendedName>
</protein>
<accession>A0A1X4GAZ4</accession>
<dbReference type="Gene3D" id="6.20.180.10">
    <property type="match status" value="1"/>
</dbReference>
<evidence type="ECO:0000313" key="3">
    <source>
        <dbReference type="Proteomes" id="UP000192997"/>
    </source>
</evidence>
<organism evidence="2 3">
    <name type="scientific">Cylindrospermopsis raciborskii CENA303</name>
    <dbReference type="NCBI Taxonomy" id="1170769"/>
    <lineage>
        <taxon>Bacteria</taxon>
        <taxon>Bacillati</taxon>
        <taxon>Cyanobacteriota</taxon>
        <taxon>Cyanophyceae</taxon>
        <taxon>Nostocales</taxon>
        <taxon>Aphanizomenonaceae</taxon>
        <taxon>Cylindrospermopsis</taxon>
    </lineage>
</organism>
<dbReference type="AlphaFoldDB" id="A0A1X4GAZ4"/>
<dbReference type="InterPro" id="IPR040744">
    <property type="entry name" value="Npun_R1517"/>
</dbReference>
<dbReference type="RefSeq" id="WP_009344513.1">
    <property type="nucleotide sequence ID" value="NZ_NBYN01000014.1"/>
</dbReference>
<dbReference type="EMBL" id="NBYN01000014">
    <property type="protein sequence ID" value="OSO94364.1"/>
    <property type="molecule type" value="Genomic_DNA"/>
</dbReference>
<name>A0A1X4GAZ4_9CYAN</name>
<gene>
    <name evidence="2" type="ORF">B7O87_04140</name>
</gene>
<reference evidence="3" key="1">
    <citation type="submission" date="2017-04" db="EMBL/GenBank/DDBJ databases">
        <authorList>
            <person name="Abreu V.A."/>
            <person name="Popin R.V."/>
            <person name="Rigonato J."/>
            <person name="Andreote A.P."/>
            <person name="Schaker P.C."/>
            <person name="Hoff-Risseti C."/>
            <person name="Alvarenga D.O."/>
            <person name="Varani A.M."/>
            <person name="Fiore M.F."/>
        </authorList>
    </citation>
    <scope>NUCLEOTIDE SEQUENCE [LARGE SCALE GENOMIC DNA]</scope>
    <source>
        <strain evidence="3">CENA303</strain>
    </source>
</reference>
<proteinExistence type="predicted"/>
<dbReference type="Proteomes" id="UP000192997">
    <property type="component" value="Unassembled WGS sequence"/>
</dbReference>
<sequence>MNSKALPSQVNNLQVGVYECEIHLKFRLIEEKSLLGDREQLLQVFLDALTEGSDEFLEMLQASVKAQEISEFKASPQMRRQLMRLRNSLDNTQQ</sequence>
<evidence type="ECO:0000313" key="2">
    <source>
        <dbReference type="EMBL" id="OSO94364.1"/>
    </source>
</evidence>
<feature type="domain" description="Npun R1517" evidence="1">
    <location>
        <begin position="15"/>
        <end position="87"/>
    </location>
</feature>
<evidence type="ECO:0000259" key="1">
    <source>
        <dbReference type="Pfam" id="PF18068"/>
    </source>
</evidence>
<dbReference type="Pfam" id="PF18068">
    <property type="entry name" value="Npun_R1517"/>
    <property type="match status" value="1"/>
</dbReference>